<evidence type="ECO:0000259" key="3">
    <source>
        <dbReference type="PROSITE" id="PS51724"/>
    </source>
</evidence>
<dbReference type="GO" id="GO:0032506">
    <property type="term" value="P:cytokinetic process"/>
    <property type="evidence" value="ECO:0007669"/>
    <property type="project" value="TreeGrafter"/>
</dbReference>
<dbReference type="InterPro" id="IPR007730">
    <property type="entry name" value="SPOR-like_dom"/>
</dbReference>
<organism evidence="4 5">
    <name type="scientific">Chromobacterium sinusclupearum</name>
    <dbReference type="NCBI Taxonomy" id="2077146"/>
    <lineage>
        <taxon>Bacteria</taxon>
        <taxon>Pseudomonadati</taxon>
        <taxon>Pseudomonadota</taxon>
        <taxon>Betaproteobacteria</taxon>
        <taxon>Neisseriales</taxon>
        <taxon>Chromobacteriaceae</taxon>
        <taxon>Chromobacterium</taxon>
    </lineage>
</organism>
<dbReference type="GO" id="GO:0042834">
    <property type="term" value="F:peptidoglycan binding"/>
    <property type="evidence" value="ECO:0007669"/>
    <property type="project" value="InterPro"/>
</dbReference>
<feature type="compositionally biased region" description="Low complexity" evidence="1">
    <location>
        <begin position="9"/>
        <end position="24"/>
    </location>
</feature>
<evidence type="ECO:0000313" key="4">
    <source>
        <dbReference type="EMBL" id="POA99676.1"/>
    </source>
</evidence>
<name>A0A2K4MRG5_9NEIS</name>
<gene>
    <name evidence="4" type="ORF">C2134_06270</name>
</gene>
<dbReference type="Pfam" id="PF05036">
    <property type="entry name" value="SPOR"/>
    <property type="match status" value="1"/>
</dbReference>
<keyword evidence="2" id="KW-1133">Transmembrane helix</keyword>
<dbReference type="InterPro" id="IPR036680">
    <property type="entry name" value="SPOR-like_sf"/>
</dbReference>
<keyword evidence="2" id="KW-0472">Membrane</keyword>
<evidence type="ECO:0000256" key="2">
    <source>
        <dbReference type="SAM" id="Phobius"/>
    </source>
</evidence>
<evidence type="ECO:0000313" key="5">
    <source>
        <dbReference type="Proteomes" id="UP000236416"/>
    </source>
</evidence>
<feature type="region of interest" description="Disordered" evidence="1">
    <location>
        <begin position="61"/>
        <end position="140"/>
    </location>
</feature>
<keyword evidence="2" id="KW-0812">Transmembrane</keyword>
<dbReference type="Gene3D" id="3.30.70.1070">
    <property type="entry name" value="Sporulation related repeat"/>
    <property type="match status" value="1"/>
</dbReference>
<feature type="region of interest" description="Disordered" evidence="1">
    <location>
        <begin position="1"/>
        <end position="27"/>
    </location>
</feature>
<dbReference type="GO" id="GO:0030428">
    <property type="term" value="C:cell septum"/>
    <property type="evidence" value="ECO:0007669"/>
    <property type="project" value="TreeGrafter"/>
</dbReference>
<feature type="transmembrane region" description="Helical" evidence="2">
    <location>
        <begin position="30"/>
        <end position="52"/>
    </location>
</feature>
<dbReference type="InterPro" id="IPR052521">
    <property type="entry name" value="Cell_div_SPOR-domain"/>
</dbReference>
<dbReference type="PANTHER" id="PTHR38687:SF1">
    <property type="entry name" value="CELL DIVISION PROTEIN DEDD"/>
    <property type="match status" value="1"/>
</dbReference>
<dbReference type="PROSITE" id="PS51724">
    <property type="entry name" value="SPOR"/>
    <property type="match status" value="1"/>
</dbReference>
<dbReference type="AlphaFoldDB" id="A0A2K4MRG5"/>
<proteinExistence type="predicted"/>
<feature type="compositionally biased region" description="Polar residues" evidence="1">
    <location>
        <begin position="61"/>
        <end position="73"/>
    </location>
</feature>
<feature type="domain" description="SPOR" evidence="3">
    <location>
        <begin position="173"/>
        <end position="253"/>
    </location>
</feature>
<dbReference type="PANTHER" id="PTHR38687">
    <property type="entry name" value="CELL DIVISION PROTEIN DEDD-RELATED"/>
    <property type="match status" value="1"/>
</dbReference>
<keyword evidence="5" id="KW-1185">Reference proteome</keyword>
<dbReference type="EMBL" id="PPTF01000019">
    <property type="protein sequence ID" value="POA99676.1"/>
    <property type="molecule type" value="Genomic_DNA"/>
</dbReference>
<sequence length="253" mass="26385">MANRDLKNSPRPSRGRGNSSSSSRSGGGGMMAGMIIGLIIGVAVAVGLAMYLNRSPAPFQTKNQAKAETSQPPTELLAPGTRISEAASAATSAPPPHPAQSSAQATLDSTESVPLPPPAAATHENKPKPAAPPAQAKRDGNDQRFDFYKILPGQVDAVTSDAKGDKAGEPSSSAQAKKVYLQLGAFQNQDEADNLKAKLALLGVEAKIQSVNVPDKGMVHRVRVGPLSRQDEVDRLRVQLKQNGIAASVVKAE</sequence>
<comment type="caution">
    <text evidence="4">The sequence shown here is derived from an EMBL/GenBank/DDBJ whole genome shotgun (WGS) entry which is preliminary data.</text>
</comment>
<protein>
    <submittedName>
        <fullName evidence="4">SPOR domain-containing protein</fullName>
    </submittedName>
</protein>
<dbReference type="RefSeq" id="WP_103318414.1">
    <property type="nucleotide sequence ID" value="NZ_PPTF01000019.1"/>
</dbReference>
<evidence type="ECO:0000256" key="1">
    <source>
        <dbReference type="SAM" id="MobiDB-lite"/>
    </source>
</evidence>
<dbReference type="Proteomes" id="UP000236416">
    <property type="component" value="Unassembled WGS sequence"/>
</dbReference>
<dbReference type="SUPFAM" id="SSF110997">
    <property type="entry name" value="Sporulation related repeat"/>
    <property type="match status" value="1"/>
</dbReference>
<accession>A0A2K4MRG5</accession>
<dbReference type="GO" id="GO:0032153">
    <property type="term" value="C:cell division site"/>
    <property type="evidence" value="ECO:0007669"/>
    <property type="project" value="TreeGrafter"/>
</dbReference>
<reference evidence="4 5" key="1">
    <citation type="submission" date="2018-01" db="EMBL/GenBank/DDBJ databases">
        <title>Genomic Sequence of Chromobacterium MWU13-2610 from wild cranberry bogs within the Cape Cod National Seashore.</title>
        <authorList>
            <person name="O'Hara-Hanley K."/>
            <person name="Soby S."/>
            <person name="Harrison A."/>
        </authorList>
    </citation>
    <scope>NUCLEOTIDE SEQUENCE [LARGE SCALE GENOMIC DNA]</scope>
    <source>
        <strain evidence="4 5">MWU13-2610</strain>
    </source>
</reference>